<proteinExistence type="predicted"/>
<dbReference type="AlphaFoldDB" id="A0A7Y6IYK5"/>
<accession>A0A7Y6IYK5</accession>
<evidence type="ECO:0000313" key="1">
    <source>
        <dbReference type="EMBL" id="NUW46223.1"/>
    </source>
</evidence>
<protein>
    <submittedName>
        <fullName evidence="1">Uncharacterized protein</fullName>
    </submittedName>
</protein>
<dbReference type="Proteomes" id="UP000546126">
    <property type="component" value="Unassembled WGS sequence"/>
</dbReference>
<reference evidence="1 2" key="1">
    <citation type="submission" date="2020-06" db="EMBL/GenBank/DDBJ databases">
        <authorList>
            <person name="Chanama M."/>
        </authorList>
    </citation>
    <scope>NUCLEOTIDE SEQUENCE [LARGE SCALE GENOMIC DNA]</scope>
    <source>
        <strain evidence="1 2">TBRC6557</strain>
    </source>
</reference>
<comment type="caution">
    <text evidence="1">The sequence shown here is derived from an EMBL/GenBank/DDBJ whole genome shotgun (WGS) entry which is preliminary data.</text>
</comment>
<organism evidence="1 2">
    <name type="scientific">Nonomuraea rhodomycinica</name>
    <dbReference type="NCBI Taxonomy" id="1712872"/>
    <lineage>
        <taxon>Bacteria</taxon>
        <taxon>Bacillati</taxon>
        <taxon>Actinomycetota</taxon>
        <taxon>Actinomycetes</taxon>
        <taxon>Streptosporangiales</taxon>
        <taxon>Streptosporangiaceae</taxon>
        <taxon>Nonomuraea</taxon>
    </lineage>
</organism>
<sequence length="147" mass="15905">MEAFLVLADSGNTDQATGKVHLLGAGWSLTGPVVPPSAVAGFLRIPWNDVKEDFTFRLRLVDDARNPVEIPLADGQAKPVGFEGGLDVGFDQPQEDVARRIPMNLSFSLNIPPLPLVPGRVYEWILDVGEVEVASVRFGVRPETATV</sequence>
<keyword evidence="2" id="KW-1185">Reference proteome</keyword>
<evidence type="ECO:0000313" key="2">
    <source>
        <dbReference type="Proteomes" id="UP000546126"/>
    </source>
</evidence>
<dbReference type="RefSeq" id="WP_175605690.1">
    <property type="nucleotide sequence ID" value="NZ_JABWGO010000015.1"/>
</dbReference>
<dbReference type="EMBL" id="JABWGO010000015">
    <property type="protein sequence ID" value="NUW46223.1"/>
    <property type="molecule type" value="Genomic_DNA"/>
</dbReference>
<gene>
    <name evidence="1" type="ORF">HT134_39830</name>
</gene>
<name>A0A7Y6IYK5_9ACTN</name>